<evidence type="ECO:0000313" key="3">
    <source>
        <dbReference type="EMBL" id="QDT12608.1"/>
    </source>
</evidence>
<dbReference type="PANTHER" id="PTHR34351">
    <property type="entry name" value="SLR1927 PROTEIN-RELATED"/>
    <property type="match status" value="1"/>
</dbReference>
<dbReference type="Pfam" id="PF01882">
    <property type="entry name" value="DUF58"/>
    <property type="match status" value="1"/>
</dbReference>
<dbReference type="InterPro" id="IPR002881">
    <property type="entry name" value="DUF58"/>
</dbReference>
<dbReference type="Proteomes" id="UP000319817">
    <property type="component" value="Chromosome"/>
</dbReference>
<dbReference type="AlphaFoldDB" id="A0A517NZQ9"/>
<name>A0A517NZQ9_9BACT</name>
<keyword evidence="1" id="KW-0472">Membrane</keyword>
<organism evidence="3 4">
    <name type="scientific">Stieleria marina</name>
    <dbReference type="NCBI Taxonomy" id="1930275"/>
    <lineage>
        <taxon>Bacteria</taxon>
        <taxon>Pseudomonadati</taxon>
        <taxon>Planctomycetota</taxon>
        <taxon>Planctomycetia</taxon>
        <taxon>Pirellulales</taxon>
        <taxon>Pirellulaceae</taxon>
        <taxon>Stieleria</taxon>
    </lineage>
</organism>
<accession>A0A517NZQ9</accession>
<feature type="domain" description="DUF58" evidence="2">
    <location>
        <begin position="210"/>
        <end position="299"/>
    </location>
</feature>
<gene>
    <name evidence="3" type="ORF">K239x_46180</name>
</gene>
<evidence type="ECO:0000259" key="2">
    <source>
        <dbReference type="Pfam" id="PF01882"/>
    </source>
</evidence>
<protein>
    <recommendedName>
        <fullName evidence="2">DUF58 domain-containing protein</fullName>
    </recommendedName>
</protein>
<dbReference type="EMBL" id="CP036526">
    <property type="protein sequence ID" value="QDT12608.1"/>
    <property type="molecule type" value="Genomic_DNA"/>
</dbReference>
<keyword evidence="1" id="KW-1133">Transmembrane helix</keyword>
<keyword evidence="4" id="KW-1185">Reference proteome</keyword>
<dbReference type="PANTHER" id="PTHR34351:SF2">
    <property type="entry name" value="DUF58 DOMAIN-CONTAINING PROTEIN"/>
    <property type="match status" value="1"/>
</dbReference>
<sequence length="447" mass="49356">MSDTTSNEPSPSFAIFAGICALLLCGMLFGASLWILAAISAGGVLLVNKFVSATWAQSTVASRQNIPSEIKVGSLLDVKLQVTNTSRIPIFWILVEDLLPRWAVQFDPPTLAVEGDRIKVLLLWPGETKDLEYQIRCNRRGYFQIGPTVLETGDLMGFYRRYRVGSDPQYVTVLPEIRQLGAYEIGSRRPIGEIRMRDNVMDDPTRLRGIRRWQPGDPMRSVHWAATARTGTLHSKIYEPSSIAGATLVLDLHESTNPQHNEPFRSDVAITAAASIAAWLHESGEPFALASNGRDAADRIRTEGWVGDHRVRGEATAAVEMLSESDRRRPVLIESGRGPVHLKQMIRTLARLERTDALKLSELLVESESRLSAETTVLIILQQATPETIASIVSLSRRGRAVAVIINTHDINDYSSIAGPLIACNIPTHHLSTKESIADVCRKATLR</sequence>
<reference evidence="3 4" key="1">
    <citation type="submission" date="2019-02" db="EMBL/GenBank/DDBJ databases">
        <title>Deep-cultivation of Planctomycetes and their phenomic and genomic characterization uncovers novel biology.</title>
        <authorList>
            <person name="Wiegand S."/>
            <person name="Jogler M."/>
            <person name="Boedeker C."/>
            <person name="Pinto D."/>
            <person name="Vollmers J."/>
            <person name="Rivas-Marin E."/>
            <person name="Kohn T."/>
            <person name="Peeters S.H."/>
            <person name="Heuer A."/>
            <person name="Rast P."/>
            <person name="Oberbeckmann S."/>
            <person name="Bunk B."/>
            <person name="Jeske O."/>
            <person name="Meyerdierks A."/>
            <person name="Storesund J.E."/>
            <person name="Kallscheuer N."/>
            <person name="Luecker S."/>
            <person name="Lage O.M."/>
            <person name="Pohl T."/>
            <person name="Merkel B.J."/>
            <person name="Hornburger P."/>
            <person name="Mueller R.-W."/>
            <person name="Bruemmer F."/>
            <person name="Labrenz M."/>
            <person name="Spormann A.M."/>
            <person name="Op den Camp H."/>
            <person name="Overmann J."/>
            <person name="Amann R."/>
            <person name="Jetten M.S.M."/>
            <person name="Mascher T."/>
            <person name="Medema M.H."/>
            <person name="Devos D.P."/>
            <person name="Kaster A.-K."/>
            <person name="Ovreas L."/>
            <person name="Rohde M."/>
            <person name="Galperin M.Y."/>
            <person name="Jogler C."/>
        </authorList>
    </citation>
    <scope>NUCLEOTIDE SEQUENCE [LARGE SCALE GENOMIC DNA]</scope>
    <source>
        <strain evidence="3 4">K23_9</strain>
    </source>
</reference>
<dbReference type="RefSeq" id="WP_145420485.1">
    <property type="nucleotide sequence ID" value="NZ_CP036526.1"/>
</dbReference>
<dbReference type="OrthoDB" id="9789943at2"/>
<evidence type="ECO:0000256" key="1">
    <source>
        <dbReference type="SAM" id="Phobius"/>
    </source>
</evidence>
<keyword evidence="1" id="KW-0812">Transmembrane</keyword>
<feature type="transmembrane region" description="Helical" evidence="1">
    <location>
        <begin position="12"/>
        <end position="39"/>
    </location>
</feature>
<evidence type="ECO:0000313" key="4">
    <source>
        <dbReference type="Proteomes" id="UP000319817"/>
    </source>
</evidence>
<proteinExistence type="predicted"/>